<proteinExistence type="predicted"/>
<dbReference type="Gramene" id="Tp57577_TGAC_v2_mRNA2389">
    <property type="protein sequence ID" value="Tp57577_TGAC_v2_mRNA2389"/>
    <property type="gene ID" value="Tp57577_TGAC_v2_gene2327"/>
</dbReference>
<reference evidence="2 3" key="2">
    <citation type="journal article" date="2017" name="Front. Plant Sci.">
        <title>Gene Classification and Mining of Molecular Markers Useful in Red Clover (Trifolium pratense) Breeding.</title>
        <authorList>
            <person name="Istvanek J."/>
            <person name="Dluhosova J."/>
            <person name="Dluhos P."/>
            <person name="Patkova L."/>
            <person name="Nedelnik J."/>
            <person name="Repkova J."/>
        </authorList>
    </citation>
    <scope>NUCLEOTIDE SEQUENCE [LARGE SCALE GENOMIC DNA]</scope>
    <source>
        <strain evidence="3">cv. Tatra</strain>
        <tissue evidence="2">Young leaves</tissue>
    </source>
</reference>
<dbReference type="EMBL" id="ASHM01008931">
    <property type="protein sequence ID" value="PNY16934.1"/>
    <property type="molecule type" value="Genomic_DNA"/>
</dbReference>
<sequence length="401" mass="45870">MASTSTSDSDSSFTFPKNFPINTAACKEMFSTDLSLKMEGKSLNLVMEQPVDFDSLEKNHFDVLKFFSNHKGSFRYMNLLNGPIYPTLVKDFWIRSKVKTVEDYDKELDARREEKAGNEVKTPQELGLRIVEETEVHSVVCGFEVILTASNLAKVLSIPNEGFYYTCSHNEAKKSVFLKTISRQCYDKRKSCESNRIGDLKPTQRVLAKIILNSIFPGSENSDQLSWDHKHFVYFLTRKYDINWAKYIFDHLCKAVINTQNQAKTNMPVIYPRLLSEIFYQCGVIDIIKAAGHDCLVREIRASTISVHTLSHMNLVSEHEVKTSDPLVPQSHSEPSMVKKWNIDIPTVSSGIVNQYIQLLDNLGEEFEIEKEELKKKRRRPDEAANEGRHSDSRGHREGSS</sequence>
<gene>
    <name evidence="2" type="ORF">L195_g013665</name>
</gene>
<feature type="region of interest" description="Disordered" evidence="1">
    <location>
        <begin position="373"/>
        <end position="401"/>
    </location>
</feature>
<dbReference type="AlphaFoldDB" id="A0A2K3PNU8"/>
<organism evidence="2 3">
    <name type="scientific">Trifolium pratense</name>
    <name type="common">Red clover</name>
    <dbReference type="NCBI Taxonomy" id="57577"/>
    <lineage>
        <taxon>Eukaryota</taxon>
        <taxon>Viridiplantae</taxon>
        <taxon>Streptophyta</taxon>
        <taxon>Embryophyta</taxon>
        <taxon>Tracheophyta</taxon>
        <taxon>Spermatophyta</taxon>
        <taxon>Magnoliopsida</taxon>
        <taxon>eudicotyledons</taxon>
        <taxon>Gunneridae</taxon>
        <taxon>Pentapetalae</taxon>
        <taxon>rosids</taxon>
        <taxon>fabids</taxon>
        <taxon>Fabales</taxon>
        <taxon>Fabaceae</taxon>
        <taxon>Papilionoideae</taxon>
        <taxon>50 kb inversion clade</taxon>
        <taxon>NPAAA clade</taxon>
        <taxon>Hologalegina</taxon>
        <taxon>IRL clade</taxon>
        <taxon>Trifolieae</taxon>
        <taxon>Trifolium</taxon>
    </lineage>
</organism>
<reference evidence="2 3" key="1">
    <citation type="journal article" date="2014" name="Am. J. Bot.">
        <title>Genome assembly and annotation for red clover (Trifolium pratense; Fabaceae).</title>
        <authorList>
            <person name="Istvanek J."/>
            <person name="Jaros M."/>
            <person name="Krenek A."/>
            <person name="Repkova J."/>
        </authorList>
    </citation>
    <scope>NUCLEOTIDE SEQUENCE [LARGE SCALE GENOMIC DNA]</scope>
    <source>
        <strain evidence="3">cv. Tatra</strain>
        <tissue evidence="2">Young leaves</tissue>
    </source>
</reference>
<evidence type="ECO:0000256" key="1">
    <source>
        <dbReference type="SAM" id="MobiDB-lite"/>
    </source>
</evidence>
<comment type="caution">
    <text evidence="2">The sequence shown here is derived from an EMBL/GenBank/DDBJ whole genome shotgun (WGS) entry which is preliminary data.</text>
</comment>
<evidence type="ECO:0000313" key="2">
    <source>
        <dbReference type="EMBL" id="PNY16934.1"/>
    </source>
</evidence>
<protein>
    <submittedName>
        <fullName evidence="2">Uncharacterized protein</fullName>
    </submittedName>
</protein>
<evidence type="ECO:0000313" key="3">
    <source>
        <dbReference type="Proteomes" id="UP000236291"/>
    </source>
</evidence>
<name>A0A2K3PNU8_TRIPR</name>
<accession>A0A2K3PNU8</accession>
<dbReference type="Proteomes" id="UP000236291">
    <property type="component" value="Unassembled WGS sequence"/>
</dbReference>